<proteinExistence type="predicted"/>
<reference evidence="1 2" key="1">
    <citation type="submission" date="2020-05" db="EMBL/GenBank/DDBJ databases">
        <title>Azospirillum oleiclasticum sp. nov, a nitrogen-fixing and heavy crude oil-emulsifying bacterium isolated from the crude oil of Yumen Oilfield.</title>
        <authorList>
            <person name="Wu D."/>
            <person name="Cai M."/>
            <person name="Zhang X."/>
        </authorList>
    </citation>
    <scope>NUCLEOTIDE SEQUENCE [LARGE SCALE GENOMIC DNA]</scope>
    <source>
        <strain evidence="1 2">ROY-1-1-2</strain>
    </source>
</reference>
<comment type="caution">
    <text evidence="1">The sequence shown here is derived from an EMBL/GenBank/DDBJ whole genome shotgun (WGS) entry which is preliminary data.</text>
</comment>
<organism evidence="1 2">
    <name type="scientific">Azospirillum oleiclasticum</name>
    <dbReference type="NCBI Taxonomy" id="2735135"/>
    <lineage>
        <taxon>Bacteria</taxon>
        <taxon>Pseudomonadati</taxon>
        <taxon>Pseudomonadota</taxon>
        <taxon>Alphaproteobacteria</taxon>
        <taxon>Rhodospirillales</taxon>
        <taxon>Azospirillaceae</taxon>
        <taxon>Azospirillum</taxon>
    </lineage>
</organism>
<gene>
    <name evidence="1" type="ORF">HND93_18750</name>
</gene>
<protein>
    <recommendedName>
        <fullName evidence="3">CN hydrolase domain-containing protein</fullName>
    </recommendedName>
</protein>
<sequence length="467" mass="52024">MDFLVGLWSVPTHSTPFSRATLASRCTTLENAVQQFAGKLGNYAIPGGQKIRGIFVAPEYFLSHRFGDHFNPTNNTVIERTISYDEKEAFVQTLRGVSRDNPGVLLIPGTIAWKKTFERQDSQNFKRDPRTHQRTLVPKDSLTDRRVRLGNELDYFINLDGGHQFMRQARERFEDRSRPVTGGGTSSTVGMHVPSVAAKRDLVSGKTTVLVTDPSTGTLRGIVAPQPVPYYMRNTAYVFLDNEVLYKYHKKGDFFESINTTDHVFVPSMKSPVVPIAVDNTNNLRFGFEICLDHNIGMLGGFISKQALNTPHVHVVCSAAVQNNTAKMHTVDGGFFIHASSYQPYTVVYGKRGGTMVQMTALETIKVGGWDLGIWRIRYILPEEATFLTNVRNALDRYNREKTIAASKESKNALAVLRRLVNDEDVNGLRAHLNWYLGRVGALQPVGAGAKIPAGKRFATLLTAAYP</sequence>
<evidence type="ECO:0000313" key="1">
    <source>
        <dbReference type="EMBL" id="NYZ21758.1"/>
    </source>
</evidence>
<evidence type="ECO:0000313" key="2">
    <source>
        <dbReference type="Proteomes" id="UP000584642"/>
    </source>
</evidence>
<keyword evidence="2" id="KW-1185">Reference proteome</keyword>
<accession>A0ABX2TF13</accession>
<dbReference type="EMBL" id="JABFDB010000013">
    <property type="protein sequence ID" value="NYZ21758.1"/>
    <property type="molecule type" value="Genomic_DNA"/>
</dbReference>
<dbReference type="RefSeq" id="WP_180283532.1">
    <property type="nucleotide sequence ID" value="NZ_JABFDB010000013.1"/>
</dbReference>
<name>A0ABX2TF13_9PROT</name>
<dbReference type="Gene3D" id="3.60.110.10">
    <property type="entry name" value="Carbon-nitrogen hydrolase"/>
    <property type="match status" value="1"/>
</dbReference>
<dbReference type="Proteomes" id="UP000584642">
    <property type="component" value="Unassembled WGS sequence"/>
</dbReference>
<dbReference type="SUPFAM" id="SSF56317">
    <property type="entry name" value="Carbon-nitrogen hydrolase"/>
    <property type="match status" value="1"/>
</dbReference>
<dbReference type="InterPro" id="IPR036526">
    <property type="entry name" value="C-N_Hydrolase_sf"/>
</dbReference>
<evidence type="ECO:0008006" key="3">
    <source>
        <dbReference type="Google" id="ProtNLM"/>
    </source>
</evidence>